<dbReference type="GO" id="GO:0016758">
    <property type="term" value="F:hexosyltransferase activity"/>
    <property type="evidence" value="ECO:0007669"/>
    <property type="project" value="UniProtKB-ARBA"/>
</dbReference>
<dbReference type="PANTHER" id="PTHR22916:SF3">
    <property type="entry name" value="UDP-GLCNAC:BETAGAL BETA-1,3-N-ACETYLGLUCOSAMINYLTRANSFERASE-LIKE PROTEIN 1"/>
    <property type="match status" value="1"/>
</dbReference>
<evidence type="ECO:0000313" key="3">
    <source>
        <dbReference type="EMBL" id="MRH41228.1"/>
    </source>
</evidence>
<dbReference type="Proteomes" id="UP000799092">
    <property type="component" value="Unassembled WGS sequence"/>
</dbReference>
<dbReference type="AlphaFoldDB" id="A0A6A8D6M2"/>
<evidence type="ECO:0000313" key="4">
    <source>
        <dbReference type="Proteomes" id="UP000799092"/>
    </source>
</evidence>
<feature type="domain" description="Glycosyltransferase 2-like" evidence="2">
    <location>
        <begin position="3"/>
        <end position="152"/>
    </location>
</feature>
<organism evidence="3 4">
    <name type="scientific">Aquibacillus halophilus</name>
    <dbReference type="NCBI Taxonomy" id="930132"/>
    <lineage>
        <taxon>Bacteria</taxon>
        <taxon>Bacillati</taxon>
        <taxon>Bacillota</taxon>
        <taxon>Bacilli</taxon>
        <taxon>Bacillales</taxon>
        <taxon>Bacillaceae</taxon>
        <taxon>Aquibacillus</taxon>
    </lineage>
</organism>
<dbReference type="PANTHER" id="PTHR22916">
    <property type="entry name" value="GLYCOSYLTRANSFERASE"/>
    <property type="match status" value="1"/>
</dbReference>
<keyword evidence="4" id="KW-1185">Reference proteome</keyword>
<dbReference type="CDD" id="cd00761">
    <property type="entry name" value="Glyco_tranf_GTA_type"/>
    <property type="match status" value="1"/>
</dbReference>
<proteinExistence type="inferred from homology"/>
<reference evidence="3" key="1">
    <citation type="submission" date="2019-11" db="EMBL/GenBank/DDBJ databases">
        <authorList>
            <person name="Li J."/>
        </authorList>
    </citation>
    <scope>NUCLEOTIDE SEQUENCE</scope>
    <source>
        <strain evidence="3">B6B</strain>
    </source>
</reference>
<dbReference type="SUPFAM" id="SSF53448">
    <property type="entry name" value="Nucleotide-diphospho-sugar transferases"/>
    <property type="match status" value="1"/>
</dbReference>
<dbReference type="OrthoDB" id="9785185at2"/>
<comment type="similarity">
    <text evidence="1">Belongs to the glycosyltransferase 2 family.</text>
</comment>
<dbReference type="InterPro" id="IPR029044">
    <property type="entry name" value="Nucleotide-diphossugar_trans"/>
</dbReference>
<dbReference type="Pfam" id="PF00535">
    <property type="entry name" value="Glycos_transf_2"/>
    <property type="match status" value="1"/>
</dbReference>
<comment type="caution">
    <text evidence="3">The sequence shown here is derived from an EMBL/GenBank/DDBJ whole genome shotgun (WGS) entry which is preliminary data.</text>
</comment>
<gene>
    <name evidence="3" type="ORF">GH741_00905</name>
</gene>
<dbReference type="InterPro" id="IPR001173">
    <property type="entry name" value="Glyco_trans_2-like"/>
</dbReference>
<dbReference type="EMBL" id="WJNG01000001">
    <property type="protein sequence ID" value="MRH41228.1"/>
    <property type="molecule type" value="Genomic_DNA"/>
</dbReference>
<sequence>MISVIIPTYNREKTIKRSIESVLNQTYRNIEVIVIDDCSKDNTQAIISELDDKRILYFKNKENLGACASRNYGIEMSQGEYIAFQDSDDEWLPEKLELQINYLKEENCDVVFCSMTRSFSENQELYPPYKPDNDKSYYKQLLLENCISTQTVLGKRNVFKTMKFDTGMPRFQDWELMLRLSRHYNLRFLDRVLVNSYIQENSISVNSDAAVIALKEIYSIYLETIQSDRDINAQINKKIAEYMLASGNNPKSYYKKSFQESFKMKNFLFYLICSLNLHKQLYNTKSKYINYKLRQKH</sequence>
<dbReference type="Gene3D" id="3.90.550.10">
    <property type="entry name" value="Spore Coat Polysaccharide Biosynthesis Protein SpsA, Chain A"/>
    <property type="match status" value="1"/>
</dbReference>
<evidence type="ECO:0000259" key="2">
    <source>
        <dbReference type="Pfam" id="PF00535"/>
    </source>
</evidence>
<protein>
    <submittedName>
        <fullName evidence="3">Glycosyltransferase</fullName>
    </submittedName>
</protein>
<accession>A0A6A8D6M2</accession>
<name>A0A6A8D6M2_9BACI</name>
<keyword evidence="3" id="KW-0808">Transferase</keyword>
<evidence type="ECO:0000256" key="1">
    <source>
        <dbReference type="ARBA" id="ARBA00006739"/>
    </source>
</evidence>